<dbReference type="InterPro" id="IPR015797">
    <property type="entry name" value="NUDIX_hydrolase-like_dom_sf"/>
</dbReference>
<dbReference type="SUPFAM" id="SSF55811">
    <property type="entry name" value="Nudix"/>
    <property type="match status" value="1"/>
</dbReference>
<name>A0A2K8UED2_9GAMM</name>
<dbReference type="Proteomes" id="UP000232638">
    <property type="component" value="Chromosome"/>
</dbReference>
<feature type="domain" description="Nudix hydrolase" evidence="4">
    <location>
        <begin position="111"/>
        <end position="246"/>
    </location>
</feature>
<proteinExistence type="predicted"/>
<organism evidence="5 6">
    <name type="scientific">Candidatus Thiodictyon syntrophicum</name>
    <dbReference type="NCBI Taxonomy" id="1166950"/>
    <lineage>
        <taxon>Bacteria</taxon>
        <taxon>Pseudomonadati</taxon>
        <taxon>Pseudomonadota</taxon>
        <taxon>Gammaproteobacteria</taxon>
        <taxon>Chromatiales</taxon>
        <taxon>Chromatiaceae</taxon>
        <taxon>Thiodictyon</taxon>
    </lineage>
</organism>
<reference evidence="5 6" key="1">
    <citation type="submission" date="2017-03" db="EMBL/GenBank/DDBJ databases">
        <title>Complete genome sequence of Candidatus 'Thiodictyon syntrophicum' sp. nov. strain Cad16T, a photolithoautotroph purple sulfur bacterium isolated from an alpine meromictic lake.</title>
        <authorList>
            <person name="Luedin S.M."/>
            <person name="Pothier J.F."/>
            <person name="Danza F."/>
            <person name="Storelli N."/>
            <person name="Wittwer M."/>
            <person name="Tonolla M."/>
        </authorList>
    </citation>
    <scope>NUCLEOTIDE SEQUENCE [LARGE SCALE GENOMIC DNA]</scope>
    <source>
        <strain evidence="5 6">Cad16T</strain>
    </source>
</reference>
<dbReference type="Gene3D" id="3.90.79.10">
    <property type="entry name" value="Nucleoside Triphosphate Pyrophosphohydrolase"/>
    <property type="match status" value="1"/>
</dbReference>
<evidence type="ECO:0000259" key="4">
    <source>
        <dbReference type="PROSITE" id="PS51462"/>
    </source>
</evidence>
<dbReference type="Pfam" id="PF00293">
    <property type="entry name" value="NUDIX"/>
    <property type="match status" value="1"/>
</dbReference>
<dbReference type="KEGG" id="tsy:THSYN_25100"/>
<comment type="cofactor">
    <cofactor evidence="1">
        <name>Mg(2+)</name>
        <dbReference type="ChEBI" id="CHEBI:18420"/>
    </cofactor>
</comment>
<keyword evidence="3" id="KW-0460">Magnesium</keyword>
<keyword evidence="2" id="KW-0378">Hydrolase</keyword>
<evidence type="ECO:0000313" key="6">
    <source>
        <dbReference type="Proteomes" id="UP000232638"/>
    </source>
</evidence>
<evidence type="ECO:0000256" key="2">
    <source>
        <dbReference type="ARBA" id="ARBA00022801"/>
    </source>
</evidence>
<dbReference type="InterPro" id="IPR000086">
    <property type="entry name" value="NUDIX_hydrolase_dom"/>
</dbReference>
<evidence type="ECO:0000256" key="1">
    <source>
        <dbReference type="ARBA" id="ARBA00001946"/>
    </source>
</evidence>
<keyword evidence="6" id="KW-1185">Reference proteome</keyword>
<dbReference type="PANTHER" id="PTHR43046:SF12">
    <property type="entry name" value="GDP-MANNOSE MANNOSYL HYDROLASE"/>
    <property type="match status" value="1"/>
</dbReference>
<evidence type="ECO:0000256" key="3">
    <source>
        <dbReference type="ARBA" id="ARBA00022842"/>
    </source>
</evidence>
<gene>
    <name evidence="5" type="ORF">THSYN_25100</name>
</gene>
<dbReference type="PANTHER" id="PTHR43046">
    <property type="entry name" value="GDP-MANNOSE MANNOSYL HYDROLASE"/>
    <property type="match status" value="1"/>
</dbReference>
<dbReference type="AlphaFoldDB" id="A0A2K8UED2"/>
<evidence type="ECO:0000313" key="5">
    <source>
        <dbReference type="EMBL" id="AUB83895.1"/>
    </source>
</evidence>
<dbReference type="OrthoDB" id="542521at2"/>
<dbReference type="GO" id="GO:0016787">
    <property type="term" value="F:hydrolase activity"/>
    <property type="evidence" value="ECO:0007669"/>
    <property type="project" value="UniProtKB-KW"/>
</dbReference>
<sequence length="260" mass="29420">MFAISVENLSKSSLVGHNAAKGERYPALRDTLARNAPLPLSQAPQPKRLESKASALARAKAQALDSRQRRRGRRVRLNLLLTAPTTPLAKLRHLTRMRIAREEYERIIRVFPRVCVDILLTDTAGRVLLLQRTNQPAIGQWWFPGGRVHIGETRLQAAHRKLREECVLPAGELTELGSFDLFFEIDQTTYHDVTILFRRQVESGTEILIDAQASAFGWFYPEQCRDLGLNRYVIDNILVHAQPALNPASWSPRSEPCLIA</sequence>
<dbReference type="EMBL" id="CP020370">
    <property type="protein sequence ID" value="AUB83895.1"/>
    <property type="molecule type" value="Genomic_DNA"/>
</dbReference>
<protein>
    <recommendedName>
        <fullName evidence="4">Nudix hydrolase domain-containing protein</fullName>
    </recommendedName>
</protein>
<accession>A0A2K8UED2</accession>
<dbReference type="PROSITE" id="PS51462">
    <property type="entry name" value="NUDIX"/>
    <property type="match status" value="1"/>
</dbReference>